<dbReference type="GO" id="GO:0016020">
    <property type="term" value="C:membrane"/>
    <property type="evidence" value="ECO:0007669"/>
    <property type="project" value="UniProtKB-SubCell"/>
</dbReference>
<evidence type="ECO:0000256" key="3">
    <source>
        <dbReference type="ARBA" id="ARBA00022475"/>
    </source>
</evidence>
<keyword evidence="3" id="KW-1003">Cell membrane</keyword>
<dbReference type="EMBL" id="CM015722">
    <property type="protein sequence ID" value="KAF3695230.1"/>
    <property type="molecule type" value="Genomic_DNA"/>
</dbReference>
<reference evidence="10 11" key="1">
    <citation type="submission" date="2019-02" db="EMBL/GenBank/DDBJ databases">
        <title>Opniocepnalus argus genome.</title>
        <authorList>
            <person name="Zhou C."/>
            <person name="Xiao S."/>
        </authorList>
    </citation>
    <scope>NUCLEOTIDE SEQUENCE [LARGE SCALE GENOMIC DNA]</scope>
    <source>
        <strain evidence="10">OARG1902GOOAL</strain>
        <tissue evidence="10">Muscle</tissue>
    </source>
</reference>
<dbReference type="InterPro" id="IPR003109">
    <property type="entry name" value="GoLoco_motif"/>
</dbReference>
<keyword evidence="7" id="KW-0802">TPR repeat</keyword>
<keyword evidence="6" id="KW-0677">Repeat</keyword>
<evidence type="ECO:0000313" key="11">
    <source>
        <dbReference type="Proteomes" id="UP000503349"/>
    </source>
</evidence>
<accession>A0A6G1PY21</accession>
<evidence type="ECO:0000256" key="9">
    <source>
        <dbReference type="SAM" id="MobiDB-lite"/>
    </source>
</evidence>
<proteinExistence type="predicted"/>
<dbReference type="PANTHER" id="PTHR45954">
    <property type="entry name" value="LD33695P"/>
    <property type="match status" value="1"/>
</dbReference>
<evidence type="ECO:0000313" key="10">
    <source>
        <dbReference type="EMBL" id="KAF3695230.1"/>
    </source>
</evidence>
<organism evidence="10 11">
    <name type="scientific">Channa argus</name>
    <name type="common">Northern snakehead</name>
    <name type="synonym">Ophicephalus argus</name>
    <dbReference type="NCBI Taxonomy" id="215402"/>
    <lineage>
        <taxon>Eukaryota</taxon>
        <taxon>Metazoa</taxon>
        <taxon>Chordata</taxon>
        <taxon>Craniata</taxon>
        <taxon>Vertebrata</taxon>
        <taxon>Euteleostomi</taxon>
        <taxon>Actinopterygii</taxon>
        <taxon>Neopterygii</taxon>
        <taxon>Teleostei</taxon>
        <taxon>Neoteleostei</taxon>
        <taxon>Acanthomorphata</taxon>
        <taxon>Anabantaria</taxon>
        <taxon>Anabantiformes</taxon>
        <taxon>Channoidei</taxon>
        <taxon>Channidae</taxon>
        <taxon>Channa</taxon>
    </lineage>
</organism>
<keyword evidence="11" id="KW-1185">Reference proteome</keyword>
<evidence type="ECO:0000256" key="6">
    <source>
        <dbReference type="ARBA" id="ARBA00022737"/>
    </source>
</evidence>
<evidence type="ECO:0000256" key="7">
    <source>
        <dbReference type="ARBA" id="ARBA00022803"/>
    </source>
</evidence>
<protein>
    <submittedName>
        <fullName evidence="10">G-protein-signaling modulator 1 Activator of G-protein signaling 3</fullName>
    </submittedName>
</protein>
<keyword evidence="5" id="KW-0597">Phosphoprotein</keyword>
<feature type="compositionally biased region" description="Polar residues" evidence="9">
    <location>
        <begin position="93"/>
        <end position="111"/>
    </location>
</feature>
<evidence type="ECO:0000256" key="5">
    <source>
        <dbReference type="ARBA" id="ARBA00022553"/>
    </source>
</evidence>
<evidence type="ECO:0000256" key="8">
    <source>
        <dbReference type="ARBA" id="ARBA00023136"/>
    </source>
</evidence>
<name>A0A6G1PY21_CHAAH</name>
<dbReference type="GO" id="GO:0005092">
    <property type="term" value="F:GDP-dissociation inhibitor activity"/>
    <property type="evidence" value="ECO:0007669"/>
    <property type="project" value="TreeGrafter"/>
</dbReference>
<dbReference type="PANTHER" id="PTHR45954:SF1">
    <property type="entry name" value="LD33695P"/>
    <property type="match status" value="1"/>
</dbReference>
<gene>
    <name evidence="10" type="ORF">EXN66_Car010906</name>
</gene>
<dbReference type="Pfam" id="PF02188">
    <property type="entry name" value="GoLoco"/>
    <property type="match status" value="2"/>
</dbReference>
<feature type="region of interest" description="Disordered" evidence="9">
    <location>
        <begin position="1"/>
        <end position="127"/>
    </location>
</feature>
<dbReference type="GO" id="GO:0005938">
    <property type="term" value="C:cell cortex"/>
    <property type="evidence" value="ECO:0007669"/>
    <property type="project" value="TreeGrafter"/>
</dbReference>
<feature type="compositionally biased region" description="Low complexity" evidence="9">
    <location>
        <begin position="23"/>
        <end position="33"/>
    </location>
</feature>
<dbReference type="Proteomes" id="UP000503349">
    <property type="component" value="Chromosome 11"/>
</dbReference>
<dbReference type="AlphaFoldDB" id="A0A6G1PY21"/>
<dbReference type="PROSITE" id="PS50877">
    <property type="entry name" value="GOLOCO"/>
    <property type="match status" value="3"/>
</dbReference>
<keyword evidence="4" id="KW-0963">Cytoplasm</keyword>
<comment type="subcellular location">
    <subcellularLocation>
        <location evidence="2">Cytoplasm</location>
    </subcellularLocation>
    <subcellularLocation>
        <location evidence="1">Membrane</location>
    </subcellularLocation>
</comment>
<evidence type="ECO:0000256" key="1">
    <source>
        <dbReference type="ARBA" id="ARBA00004370"/>
    </source>
</evidence>
<reference evidence="11" key="2">
    <citation type="submission" date="2019-02" db="EMBL/GenBank/DDBJ databases">
        <title>Opniocepnalus argus Var Kimnra genome.</title>
        <authorList>
            <person name="Zhou C."/>
            <person name="Xiao S."/>
        </authorList>
    </citation>
    <scope>NUCLEOTIDE SEQUENCE [LARGE SCALE GENOMIC DNA]</scope>
</reference>
<keyword evidence="8" id="KW-0472">Membrane</keyword>
<dbReference type="Gene3D" id="1.25.40.10">
    <property type="entry name" value="Tetratricopeptide repeat domain"/>
    <property type="match status" value="1"/>
</dbReference>
<dbReference type="SMART" id="SM00390">
    <property type="entry name" value="GoLoco"/>
    <property type="match status" value="3"/>
</dbReference>
<dbReference type="InterPro" id="IPR052386">
    <property type="entry name" value="GPSM"/>
</dbReference>
<dbReference type="InterPro" id="IPR011990">
    <property type="entry name" value="TPR-like_helical_dom_sf"/>
</dbReference>
<dbReference type="GO" id="GO:0001965">
    <property type="term" value="F:G-protein alpha-subunit binding"/>
    <property type="evidence" value="ECO:0007669"/>
    <property type="project" value="TreeGrafter"/>
</dbReference>
<evidence type="ECO:0000256" key="2">
    <source>
        <dbReference type="ARBA" id="ARBA00004496"/>
    </source>
</evidence>
<sequence>MASPTSDHPMPPISIMADKKHTSLPSSSLSSPSHQNGSVGGTGPKQSPTPHQNGGLKLEQGHDSPHNSSPVPPTHSAPSSRTLAPLRYLRSPEGSSRTPRPQDQSLSSAMSFRTRISESRSRCKSSQQEESDFLIDLILESQGQRLNDQRASLSLLPDTGPPALCGTCSPNQPPMPTLDFYYMLIKYQSDRMEDQRSCLPDMDDVVGSVTEGQETFFSLIQRVQSRRMDEQRASLLMVEDDDKARAALSWPPNPH</sequence>
<evidence type="ECO:0000256" key="4">
    <source>
        <dbReference type="ARBA" id="ARBA00022490"/>
    </source>
</evidence>
<dbReference type="GO" id="GO:0000132">
    <property type="term" value="P:establishment of mitotic spindle orientation"/>
    <property type="evidence" value="ECO:0007669"/>
    <property type="project" value="TreeGrafter"/>
</dbReference>